<dbReference type="PANTHER" id="PTHR30244:SF34">
    <property type="entry name" value="DTDP-4-AMINO-4,6-DIDEOXYGALACTOSE TRANSAMINASE"/>
    <property type="match status" value="1"/>
</dbReference>
<organism evidence="3 4">
    <name type="scientific">Paraconexibacter antarcticus</name>
    <dbReference type="NCBI Taxonomy" id="2949664"/>
    <lineage>
        <taxon>Bacteria</taxon>
        <taxon>Bacillati</taxon>
        <taxon>Actinomycetota</taxon>
        <taxon>Thermoleophilia</taxon>
        <taxon>Solirubrobacterales</taxon>
        <taxon>Paraconexibacteraceae</taxon>
        <taxon>Paraconexibacter</taxon>
    </lineage>
</organism>
<evidence type="ECO:0000313" key="3">
    <source>
        <dbReference type="EMBL" id="UTI63731.1"/>
    </source>
</evidence>
<evidence type="ECO:0000256" key="1">
    <source>
        <dbReference type="ARBA" id="ARBA00001933"/>
    </source>
</evidence>
<comment type="similarity">
    <text evidence="2">Belongs to the DegT/DnrJ/EryC1 family.</text>
</comment>
<dbReference type="InterPro" id="IPR000653">
    <property type="entry name" value="DegT/StrS_aminotransferase"/>
</dbReference>
<dbReference type="Pfam" id="PF01041">
    <property type="entry name" value="DegT_DnrJ_EryC1"/>
    <property type="match status" value="1"/>
</dbReference>
<evidence type="ECO:0000313" key="4">
    <source>
        <dbReference type="Proteomes" id="UP001056035"/>
    </source>
</evidence>
<name>A0ABY5DPZ3_9ACTN</name>
<gene>
    <name evidence="3" type="ORF">NBH00_20600</name>
</gene>
<keyword evidence="2" id="KW-0663">Pyridoxal phosphate</keyword>
<dbReference type="EMBL" id="CP098502">
    <property type="protein sequence ID" value="UTI63731.1"/>
    <property type="molecule type" value="Genomic_DNA"/>
</dbReference>
<proteinExistence type="inferred from homology"/>
<dbReference type="PANTHER" id="PTHR30244">
    <property type="entry name" value="TRANSAMINASE"/>
    <property type="match status" value="1"/>
</dbReference>
<evidence type="ECO:0000256" key="2">
    <source>
        <dbReference type="RuleBase" id="RU004508"/>
    </source>
</evidence>
<comment type="cofactor">
    <cofactor evidence="1">
        <name>pyridoxal 5'-phosphate</name>
        <dbReference type="ChEBI" id="CHEBI:597326"/>
    </cofactor>
</comment>
<keyword evidence="4" id="KW-1185">Reference proteome</keyword>
<reference evidence="3 4" key="1">
    <citation type="submission" date="2022-06" db="EMBL/GenBank/DDBJ databases">
        <title>Paraconexibacter antarcticus.</title>
        <authorList>
            <person name="Kim C.S."/>
        </authorList>
    </citation>
    <scope>NUCLEOTIDE SEQUENCE [LARGE SCALE GENOMIC DNA]</scope>
    <source>
        <strain evidence="3 4">02-257</strain>
    </source>
</reference>
<dbReference type="InterPro" id="IPR015421">
    <property type="entry name" value="PyrdxlP-dep_Trfase_major"/>
</dbReference>
<keyword evidence="3" id="KW-0808">Transferase</keyword>
<protein>
    <submittedName>
        <fullName evidence="3">DegT/DnrJ/EryC1/StrS family aminotransferase</fullName>
    </submittedName>
</protein>
<sequence>MDNQRWSEGPLTARFEDLWSAHCDGAASVAFGSWTGGALAALTYAGVKGGTVVCPSNTFMATPLAVRAAGAEPVFADCRRDDLCLSYEAVEEAIARHRPRAVFLVHIGGHLAFDVERIAALCRSEGVFLIEDCAHAHGASLDGARAGTFGDAGIYSFYATKTISTGEGGMLVTRDPELAAFARGFRNYGKPDHEAFGLNFRLSEFTAAIGIVQTERLPEIVAAKNRIARDVLDHEHASRLELPSGMISGYYKYIVFDEIPKTTGRVYEQPCHRLMGHQVDLPNTDWVAENHWCVPLYYHPDPVRPDHDTVEA</sequence>
<accession>A0ABY5DPZ3</accession>
<keyword evidence="3" id="KW-0032">Aminotransferase</keyword>
<dbReference type="Gene3D" id="3.40.640.10">
    <property type="entry name" value="Type I PLP-dependent aspartate aminotransferase-like (Major domain)"/>
    <property type="match status" value="1"/>
</dbReference>
<dbReference type="SUPFAM" id="SSF53383">
    <property type="entry name" value="PLP-dependent transferases"/>
    <property type="match status" value="1"/>
</dbReference>
<dbReference type="InterPro" id="IPR015424">
    <property type="entry name" value="PyrdxlP-dep_Trfase"/>
</dbReference>
<dbReference type="Proteomes" id="UP001056035">
    <property type="component" value="Chromosome"/>
</dbReference>
<dbReference type="GO" id="GO:0008483">
    <property type="term" value="F:transaminase activity"/>
    <property type="evidence" value="ECO:0007669"/>
    <property type="project" value="UniProtKB-KW"/>
</dbReference>